<dbReference type="Proteomes" id="UP001560019">
    <property type="component" value="Unassembled WGS sequence"/>
</dbReference>
<evidence type="ECO:0000313" key="4">
    <source>
        <dbReference type="EMBL" id="MEX5730116.1"/>
    </source>
</evidence>
<evidence type="ECO:0000256" key="1">
    <source>
        <dbReference type="ARBA" id="ARBA00008231"/>
    </source>
</evidence>
<evidence type="ECO:0000256" key="2">
    <source>
        <dbReference type="ARBA" id="ARBA00022946"/>
    </source>
</evidence>
<evidence type="ECO:0000313" key="5">
    <source>
        <dbReference type="Proteomes" id="UP001560019"/>
    </source>
</evidence>
<dbReference type="PANTHER" id="PTHR21013">
    <property type="entry name" value="ATP SYNTHASE MITOCHONDRIAL F1 COMPLEX ASSEMBLY FACTOR 2/ATP12 PROTEIN, MITOCHONDRIAL PRECURSOR"/>
    <property type="match status" value="1"/>
</dbReference>
<comment type="caution">
    <text evidence="4">The sequence shown here is derived from an EMBL/GenBank/DDBJ whole genome shotgun (WGS) entry which is preliminary data.</text>
</comment>
<protein>
    <submittedName>
        <fullName evidence="4">Chaperone required for assembly of F1-ATPase</fullName>
    </submittedName>
</protein>
<dbReference type="Gene3D" id="1.10.3580.10">
    <property type="entry name" value="ATP12 ATPase"/>
    <property type="match status" value="1"/>
</dbReference>
<keyword evidence="3" id="KW-0143">Chaperone</keyword>
<evidence type="ECO:0000256" key="3">
    <source>
        <dbReference type="ARBA" id="ARBA00023186"/>
    </source>
</evidence>
<sequence>MAEWAPKRFWKEAEVSPAEGGHTVLLDGRQVKTPAKAALVMPTAAMARAVAGEWDTQQDRVRPETMPVTRAVNSAIDRVRPQQDEVAALIAAYGDSDLICYRAEGPEALCARQCAAWDPLVDWARDALEAPLVVVAGVIYRPQPAPSVAAMRARVAGLDAFELTALHDLVSLSGSLVIGLAATEDWADPEDLWARSRIDETWQQELWGADEEAVEAAETKKAAFLQARRFFDLARNLS</sequence>
<dbReference type="PANTHER" id="PTHR21013:SF10">
    <property type="entry name" value="ATP SYNTHASE MITOCHONDRIAL F1 COMPLEX ASSEMBLY FACTOR 2"/>
    <property type="match status" value="1"/>
</dbReference>
<proteinExistence type="inferred from homology"/>
<comment type="similarity">
    <text evidence="1">Belongs to the ATP12 family.</text>
</comment>
<gene>
    <name evidence="4" type="ORF">Ga0609869_003469</name>
</gene>
<organism evidence="4 5">
    <name type="scientific">Rhodovulum iodosum</name>
    <dbReference type="NCBI Taxonomy" id="68291"/>
    <lineage>
        <taxon>Bacteria</taxon>
        <taxon>Pseudomonadati</taxon>
        <taxon>Pseudomonadota</taxon>
        <taxon>Alphaproteobacteria</taxon>
        <taxon>Rhodobacterales</taxon>
        <taxon>Paracoccaceae</taxon>
        <taxon>Rhodovulum</taxon>
    </lineage>
</organism>
<dbReference type="InterPro" id="IPR011419">
    <property type="entry name" value="ATP12_ATP_synth-F1-assembly"/>
</dbReference>
<accession>A0ABV3XXL5</accession>
<name>A0ABV3XXL5_9RHOB</name>
<dbReference type="RefSeq" id="WP_125403420.1">
    <property type="nucleotide sequence ID" value="NZ_JBEHHI010000003.1"/>
</dbReference>
<dbReference type="Pfam" id="PF07542">
    <property type="entry name" value="ATP12"/>
    <property type="match status" value="1"/>
</dbReference>
<dbReference type="Gene3D" id="3.30.2180.10">
    <property type="entry name" value="ATP12-like"/>
    <property type="match status" value="1"/>
</dbReference>
<dbReference type="SUPFAM" id="SSF160909">
    <property type="entry name" value="ATP12-like"/>
    <property type="match status" value="1"/>
</dbReference>
<keyword evidence="2" id="KW-0809">Transit peptide</keyword>
<dbReference type="InterPro" id="IPR023335">
    <property type="entry name" value="ATP12_ortho_dom_sf"/>
</dbReference>
<reference evidence="4 5" key="1">
    <citation type="submission" date="2024-06" db="EMBL/GenBank/DDBJ databases">
        <title>Genome of Rhodovulum iodosum, a marine photoferrotroph.</title>
        <authorList>
            <person name="Bianchini G."/>
            <person name="Nikeleit V."/>
            <person name="Kappler A."/>
            <person name="Bryce C."/>
            <person name="Sanchez-Baracaldo P."/>
        </authorList>
    </citation>
    <scope>NUCLEOTIDE SEQUENCE [LARGE SCALE GENOMIC DNA]</scope>
    <source>
        <strain evidence="4 5">UT/N1</strain>
    </source>
</reference>
<dbReference type="InterPro" id="IPR042272">
    <property type="entry name" value="ATP12_ATP_synth-F1-assembly_N"/>
</dbReference>
<dbReference type="EMBL" id="JBEHHI010000003">
    <property type="protein sequence ID" value="MEX5730116.1"/>
    <property type="molecule type" value="Genomic_DNA"/>
</dbReference>
<keyword evidence="5" id="KW-1185">Reference proteome</keyword>